<dbReference type="InterPro" id="IPR019800">
    <property type="entry name" value="Glyco_hydro_3_AS"/>
</dbReference>
<keyword evidence="9" id="KW-1185">Reference proteome</keyword>
<dbReference type="PANTHER" id="PTHR30480:SF13">
    <property type="entry name" value="BETA-HEXOSAMINIDASE"/>
    <property type="match status" value="1"/>
</dbReference>
<keyword evidence="5 8" id="KW-0326">Glycosidase</keyword>
<keyword evidence="4 8" id="KW-0378">Hydrolase</keyword>
<evidence type="ECO:0000256" key="4">
    <source>
        <dbReference type="ARBA" id="ARBA00022801"/>
    </source>
</evidence>
<comment type="similarity">
    <text evidence="2">Belongs to the glycosyl hydrolase 3 family.</text>
</comment>
<accession>A0ABV6DR84</accession>
<dbReference type="EMBL" id="JBHLWN010000082">
    <property type="protein sequence ID" value="MFC0215160.1"/>
    <property type="molecule type" value="Genomic_DNA"/>
</dbReference>
<dbReference type="EC" id="3.2.1.52" evidence="3"/>
<dbReference type="InterPro" id="IPR050226">
    <property type="entry name" value="NagZ_Beta-hexosaminidase"/>
</dbReference>
<dbReference type="PANTHER" id="PTHR30480">
    <property type="entry name" value="BETA-HEXOSAMINIDASE-RELATED"/>
    <property type="match status" value="1"/>
</dbReference>
<evidence type="ECO:0000313" key="9">
    <source>
        <dbReference type="Proteomes" id="UP001589776"/>
    </source>
</evidence>
<dbReference type="SUPFAM" id="SSF51445">
    <property type="entry name" value="(Trans)glycosidases"/>
    <property type="match status" value="1"/>
</dbReference>
<dbReference type="Gene3D" id="3.20.20.300">
    <property type="entry name" value="Glycoside hydrolase, family 3, N-terminal domain"/>
    <property type="match status" value="1"/>
</dbReference>
<reference evidence="8 9" key="1">
    <citation type="submission" date="2024-09" db="EMBL/GenBank/DDBJ databases">
        <authorList>
            <person name="Sun Q."/>
            <person name="Mori K."/>
        </authorList>
    </citation>
    <scope>NUCLEOTIDE SEQUENCE [LARGE SCALE GENOMIC DNA]</scope>
    <source>
        <strain evidence="8 9">CCM 7759</strain>
    </source>
</reference>
<dbReference type="Proteomes" id="UP001589776">
    <property type="component" value="Unassembled WGS sequence"/>
</dbReference>
<comment type="catalytic activity">
    <reaction evidence="1">
        <text>Hydrolysis of terminal non-reducing N-acetyl-D-hexosamine residues in N-acetyl-beta-D-hexosaminides.</text>
        <dbReference type="EC" id="3.2.1.52"/>
    </reaction>
</comment>
<dbReference type="InterPro" id="IPR001764">
    <property type="entry name" value="Glyco_hydro_3_N"/>
</dbReference>
<dbReference type="Pfam" id="PF00933">
    <property type="entry name" value="Glyco_hydro_3"/>
    <property type="match status" value="1"/>
</dbReference>
<name>A0ABV6DR84_9BACL</name>
<proteinExistence type="inferred from homology"/>
<dbReference type="Gene3D" id="3.40.50.1700">
    <property type="entry name" value="Glycoside hydrolase family 3 C-terminal domain"/>
    <property type="match status" value="1"/>
</dbReference>
<dbReference type="PROSITE" id="PS00775">
    <property type="entry name" value="GLYCOSYL_HYDROL_F3"/>
    <property type="match status" value="1"/>
</dbReference>
<evidence type="ECO:0000256" key="1">
    <source>
        <dbReference type="ARBA" id="ARBA00001231"/>
    </source>
</evidence>
<evidence type="ECO:0000256" key="6">
    <source>
        <dbReference type="SAM" id="MobiDB-lite"/>
    </source>
</evidence>
<gene>
    <name evidence="8" type="ORF">ACFFK0_22445</name>
</gene>
<dbReference type="GO" id="GO:0016798">
    <property type="term" value="F:hydrolase activity, acting on glycosyl bonds"/>
    <property type="evidence" value="ECO:0007669"/>
    <property type="project" value="UniProtKB-KW"/>
</dbReference>
<comment type="caution">
    <text evidence="8">The sequence shown here is derived from an EMBL/GenBank/DDBJ whole genome shotgun (WGS) entry which is preliminary data.</text>
</comment>
<feature type="domain" description="Glycoside hydrolase family 3 N-terminal" evidence="7">
    <location>
        <begin position="27"/>
        <end position="351"/>
    </location>
</feature>
<dbReference type="InterPro" id="IPR036962">
    <property type="entry name" value="Glyco_hydro_3_N_sf"/>
</dbReference>
<evidence type="ECO:0000259" key="7">
    <source>
        <dbReference type="Pfam" id="PF00933"/>
    </source>
</evidence>
<feature type="region of interest" description="Disordered" evidence="6">
    <location>
        <begin position="416"/>
        <end position="442"/>
    </location>
</feature>
<evidence type="ECO:0000256" key="2">
    <source>
        <dbReference type="ARBA" id="ARBA00005336"/>
    </source>
</evidence>
<evidence type="ECO:0000256" key="3">
    <source>
        <dbReference type="ARBA" id="ARBA00012663"/>
    </source>
</evidence>
<protein>
    <recommendedName>
        <fullName evidence="3">beta-N-acetylhexosaminidase</fullName>
        <ecNumber evidence="3">3.2.1.52</ecNumber>
    </recommendedName>
</protein>
<dbReference type="InterPro" id="IPR017853">
    <property type="entry name" value="GH"/>
</dbReference>
<evidence type="ECO:0000313" key="8">
    <source>
        <dbReference type="EMBL" id="MFC0215160.1"/>
    </source>
</evidence>
<organism evidence="8 9">
    <name type="scientific">Paenibacillus chartarius</name>
    <dbReference type="NCBI Taxonomy" id="747481"/>
    <lineage>
        <taxon>Bacteria</taxon>
        <taxon>Bacillati</taxon>
        <taxon>Bacillota</taxon>
        <taxon>Bacilli</taxon>
        <taxon>Bacillales</taxon>
        <taxon>Paenibacillaceae</taxon>
        <taxon>Paenibacillus</taxon>
    </lineage>
</organism>
<dbReference type="InterPro" id="IPR036881">
    <property type="entry name" value="Glyco_hydro_3_C_sf"/>
</dbReference>
<evidence type="ECO:0000256" key="5">
    <source>
        <dbReference type="ARBA" id="ARBA00023295"/>
    </source>
</evidence>
<dbReference type="RefSeq" id="WP_377472604.1">
    <property type="nucleotide sequence ID" value="NZ_JBHLWN010000082.1"/>
</dbReference>
<sequence length="651" mass="68407">MVDLKGKPFYLNEEAAGWVERTLQSLTLEQKVGQLFMVVEPPFAPPTEQDLLAIQPGGVHIFGFSPEATAVNQAKLIAGLQARSPLPLLVSGDLENGGQGGARDGTNLASNMQVAAAADRSLAEAFGRAIEAEGRAMGFNWVYGPVVDINYNFQNPIVNIRAFGDTPEVVAGTAVPVMQAVQRGGRMAACAKHWPGDGMDDRDQHKVLTVNTMSMERWRSTYGSVFKAMIEEGVKTVMSAHIALPAYYEELGVTDVRTKHTPGSLSYELNTGLLRGELGFNGLIVSDATSMVGMTSFGPRKDIVPQCIASGVDMFLFTQDMRYDFEAMMDGARSGVITEERLNEAVARILALKASLGLHHGAGGAGSSSASGDFGVGGIASDPGISGGAAGNGLGVGGVAAGIDLGVEGGTADNGLANGSVEGSGKAGSSAPDSGMVASSAADNGLAGSSAVGSGTAVSGLRGSGLEIVGCEAHRELAERLARRSVTLVKDVQELLPLSPEKHRTVLLLAASDEASFFGDKAASGLEFEQMLTEEGFRVVREADIRDDRSDVDLVLYLVQKSPGFLQNSMRLSPKEAGGLFTWYPTKVPTLFVSLGNPYTLYEMPSMPAMINAYNATLAVQKEVVRCLVGKQPFAGKSPVDAFCGLEWARL</sequence>